<dbReference type="PANTHER" id="PTHR24421">
    <property type="entry name" value="NITRATE/NITRITE SENSOR PROTEIN NARX-RELATED"/>
    <property type="match status" value="1"/>
</dbReference>
<dbReference type="Pfam" id="PF02518">
    <property type="entry name" value="HATPase_c"/>
    <property type="match status" value="1"/>
</dbReference>
<dbReference type="InterPro" id="IPR011712">
    <property type="entry name" value="Sig_transdc_His_kin_sub3_dim/P"/>
</dbReference>
<evidence type="ECO:0000256" key="3">
    <source>
        <dbReference type="ARBA" id="ARBA00022553"/>
    </source>
</evidence>
<evidence type="ECO:0000259" key="12">
    <source>
        <dbReference type="Pfam" id="PF07730"/>
    </source>
</evidence>
<feature type="transmembrane region" description="Helical" evidence="10">
    <location>
        <begin position="68"/>
        <end position="87"/>
    </location>
</feature>
<dbReference type="EC" id="2.7.13.3" evidence="2"/>
<organism evidence="14 15">
    <name type="scientific">Streptomyces pulveraceus</name>
    <dbReference type="NCBI Taxonomy" id="68258"/>
    <lineage>
        <taxon>Bacteria</taxon>
        <taxon>Bacillati</taxon>
        <taxon>Actinomycetota</taxon>
        <taxon>Actinomycetes</taxon>
        <taxon>Kitasatosporales</taxon>
        <taxon>Streptomycetaceae</taxon>
        <taxon>Streptomyces</taxon>
    </lineage>
</organism>
<keyword evidence="4" id="KW-0808">Transferase</keyword>
<dbReference type="Proteomes" id="UP001596200">
    <property type="component" value="Unassembled WGS sequence"/>
</dbReference>
<evidence type="ECO:0000259" key="11">
    <source>
        <dbReference type="Pfam" id="PF02518"/>
    </source>
</evidence>
<keyword evidence="10" id="KW-0472">Membrane</keyword>
<dbReference type="CDD" id="cd16917">
    <property type="entry name" value="HATPase_UhpB-NarQ-NarX-like"/>
    <property type="match status" value="1"/>
</dbReference>
<evidence type="ECO:0000256" key="1">
    <source>
        <dbReference type="ARBA" id="ARBA00000085"/>
    </source>
</evidence>
<feature type="domain" description="Signal transduction histidine kinase subgroup 3 dimerisation and phosphoacceptor" evidence="12">
    <location>
        <begin position="192"/>
        <end position="257"/>
    </location>
</feature>
<feature type="transmembrane region" description="Helical" evidence="10">
    <location>
        <begin position="16"/>
        <end position="34"/>
    </location>
</feature>
<dbReference type="Gene3D" id="1.20.5.1930">
    <property type="match status" value="1"/>
</dbReference>
<keyword evidence="10" id="KW-1133">Transmembrane helix</keyword>
<keyword evidence="7" id="KW-0067">ATP-binding</keyword>
<evidence type="ECO:0000256" key="7">
    <source>
        <dbReference type="ARBA" id="ARBA00022840"/>
    </source>
</evidence>
<evidence type="ECO:0000256" key="6">
    <source>
        <dbReference type="ARBA" id="ARBA00022777"/>
    </source>
</evidence>
<name>A0ABW1GHR0_9ACTN</name>
<dbReference type="EMBL" id="JBHSPU010000009">
    <property type="protein sequence ID" value="MFC5913375.1"/>
    <property type="molecule type" value="Genomic_DNA"/>
</dbReference>
<evidence type="ECO:0000259" key="13">
    <source>
        <dbReference type="Pfam" id="PF23539"/>
    </source>
</evidence>
<feature type="transmembrane region" description="Helical" evidence="10">
    <location>
        <begin position="93"/>
        <end position="110"/>
    </location>
</feature>
<protein>
    <recommendedName>
        <fullName evidence="2">histidine kinase</fullName>
        <ecNumber evidence="2">2.7.13.3</ecNumber>
    </recommendedName>
</protein>
<feature type="domain" description="Histidine kinase/HSP90-like ATPase" evidence="11">
    <location>
        <begin position="305"/>
        <end position="391"/>
    </location>
</feature>
<evidence type="ECO:0000313" key="15">
    <source>
        <dbReference type="Proteomes" id="UP001596200"/>
    </source>
</evidence>
<evidence type="ECO:0000256" key="4">
    <source>
        <dbReference type="ARBA" id="ARBA00022679"/>
    </source>
</evidence>
<dbReference type="Pfam" id="PF07730">
    <property type="entry name" value="HisKA_3"/>
    <property type="match status" value="1"/>
</dbReference>
<dbReference type="InterPro" id="IPR003594">
    <property type="entry name" value="HATPase_dom"/>
</dbReference>
<comment type="catalytic activity">
    <reaction evidence="1">
        <text>ATP + protein L-histidine = ADP + protein N-phospho-L-histidine.</text>
        <dbReference type="EC" id="2.7.13.3"/>
    </reaction>
</comment>
<keyword evidence="5" id="KW-0547">Nucleotide-binding</keyword>
<dbReference type="Pfam" id="PF23539">
    <property type="entry name" value="DUF7134"/>
    <property type="match status" value="1"/>
</dbReference>
<dbReference type="InterPro" id="IPR055558">
    <property type="entry name" value="DUF7134"/>
</dbReference>
<keyword evidence="3" id="KW-0597">Phosphoprotein</keyword>
<evidence type="ECO:0000313" key="14">
    <source>
        <dbReference type="EMBL" id="MFC5913375.1"/>
    </source>
</evidence>
<reference evidence="15" key="1">
    <citation type="journal article" date="2019" name="Int. J. Syst. Evol. Microbiol.">
        <title>The Global Catalogue of Microorganisms (GCM) 10K type strain sequencing project: providing services to taxonomists for standard genome sequencing and annotation.</title>
        <authorList>
            <consortium name="The Broad Institute Genomics Platform"/>
            <consortium name="The Broad Institute Genome Sequencing Center for Infectious Disease"/>
            <person name="Wu L."/>
            <person name="Ma J."/>
        </authorList>
    </citation>
    <scope>NUCLEOTIDE SEQUENCE [LARGE SCALE GENOMIC DNA]</scope>
    <source>
        <strain evidence="15">JCM 4147</strain>
    </source>
</reference>
<evidence type="ECO:0000256" key="10">
    <source>
        <dbReference type="SAM" id="Phobius"/>
    </source>
</evidence>
<evidence type="ECO:0000256" key="8">
    <source>
        <dbReference type="ARBA" id="ARBA00023012"/>
    </source>
</evidence>
<dbReference type="PANTHER" id="PTHR24421:SF10">
    <property type="entry name" value="NITRATE_NITRITE SENSOR PROTEIN NARQ"/>
    <property type="match status" value="1"/>
</dbReference>
<keyword evidence="10" id="KW-0812">Transmembrane</keyword>
<keyword evidence="15" id="KW-1185">Reference proteome</keyword>
<keyword evidence="6 14" id="KW-0418">Kinase</keyword>
<feature type="domain" description="DUF7134" evidence="13">
    <location>
        <begin position="6"/>
        <end position="164"/>
    </location>
</feature>
<evidence type="ECO:0000256" key="5">
    <source>
        <dbReference type="ARBA" id="ARBA00022741"/>
    </source>
</evidence>
<feature type="compositionally biased region" description="Basic and acidic residues" evidence="9">
    <location>
        <begin position="428"/>
        <end position="441"/>
    </location>
</feature>
<dbReference type="InterPro" id="IPR036890">
    <property type="entry name" value="HATPase_C_sf"/>
</dbReference>
<feature type="compositionally biased region" description="Basic and acidic residues" evidence="9">
    <location>
        <begin position="402"/>
        <end position="415"/>
    </location>
</feature>
<accession>A0ABW1GHR0</accession>
<dbReference type="GO" id="GO:0016301">
    <property type="term" value="F:kinase activity"/>
    <property type="evidence" value="ECO:0007669"/>
    <property type="project" value="UniProtKB-KW"/>
</dbReference>
<sequence length="450" mass="48091">MFTDWRQWARRHPRTVDVVVAVLLWTFAVFSSTLTNARIVRAPSLAFALAAAVPPVVLLLGHRRYPRTMVVVTTVLGGALGLMGSSIGFDPSPSVAGAALVALYLLALRTDHRTATLYTAGAAVALLIASAAWGGVPLLRPDQVGLVSCVLLAGAVGESVRSRRDHLTAVEARAELAERTREEEARVRVSEERTRIARELHDIVAHHIALAHAQAATAAYLLRSKPDQAQEMLDQLAGTTSSALRELKATVGLLRREGDPETPLEPTPGLARLPELIASFEHTGLAVSVTVEGEARPLPPGADLTAYRIVQEALTNVTKHSGGATASVRLGYSRRLLTLTVSDDGHAPPTTGTPGYGLIGMRERALSAGGRLAAGHRADGGFEVTTELPLESPETAEPGLHGNDHGGDHRDDRGNGRGNGRKNHHGRDHGDDHGDDRRYDHGDDEERTTR</sequence>
<dbReference type="SUPFAM" id="SSF55874">
    <property type="entry name" value="ATPase domain of HSP90 chaperone/DNA topoisomerase II/histidine kinase"/>
    <property type="match status" value="1"/>
</dbReference>
<comment type="caution">
    <text evidence="14">The sequence shown here is derived from an EMBL/GenBank/DDBJ whole genome shotgun (WGS) entry which is preliminary data.</text>
</comment>
<keyword evidence="8" id="KW-0902">Two-component regulatory system</keyword>
<dbReference type="RefSeq" id="WP_344512912.1">
    <property type="nucleotide sequence ID" value="NZ_BAAATU010000024.1"/>
</dbReference>
<proteinExistence type="predicted"/>
<feature type="transmembrane region" description="Helical" evidence="10">
    <location>
        <begin position="117"/>
        <end position="139"/>
    </location>
</feature>
<dbReference type="InterPro" id="IPR050482">
    <property type="entry name" value="Sensor_HK_TwoCompSys"/>
</dbReference>
<gene>
    <name evidence="14" type="ORF">ACFP1B_08030</name>
</gene>
<feature type="transmembrane region" description="Helical" evidence="10">
    <location>
        <begin position="40"/>
        <end position="61"/>
    </location>
</feature>
<evidence type="ECO:0000256" key="9">
    <source>
        <dbReference type="SAM" id="MobiDB-lite"/>
    </source>
</evidence>
<dbReference type="Gene3D" id="3.30.565.10">
    <property type="entry name" value="Histidine kinase-like ATPase, C-terminal domain"/>
    <property type="match status" value="1"/>
</dbReference>
<feature type="region of interest" description="Disordered" evidence="9">
    <location>
        <begin position="392"/>
        <end position="450"/>
    </location>
</feature>
<evidence type="ECO:0000256" key="2">
    <source>
        <dbReference type="ARBA" id="ARBA00012438"/>
    </source>
</evidence>